<evidence type="ECO:0000259" key="7">
    <source>
        <dbReference type="SMART" id="SM00385"/>
    </source>
</evidence>
<dbReference type="InterPro" id="IPR006671">
    <property type="entry name" value="Cyclin_N"/>
</dbReference>
<evidence type="ECO:0000313" key="10">
    <source>
        <dbReference type="Proteomes" id="UP001630127"/>
    </source>
</evidence>
<feature type="compositionally biased region" description="Low complexity" evidence="6">
    <location>
        <begin position="366"/>
        <end position="381"/>
    </location>
</feature>
<dbReference type="FunFam" id="1.10.472.10:FF:000057">
    <property type="entry name" value="Cyclin N-terminal domain containing 2"/>
    <property type="match status" value="1"/>
</dbReference>
<evidence type="ECO:0000256" key="1">
    <source>
        <dbReference type="ARBA" id="ARBA00006955"/>
    </source>
</evidence>
<feature type="domain" description="Cyclin-like" evidence="7">
    <location>
        <begin position="558"/>
        <end position="640"/>
    </location>
</feature>
<reference evidence="9 10" key="1">
    <citation type="submission" date="2024-11" db="EMBL/GenBank/DDBJ databases">
        <title>A near-complete genome assembly of Cinchona calisaya.</title>
        <authorList>
            <person name="Lian D.C."/>
            <person name="Zhao X.W."/>
            <person name="Wei L."/>
        </authorList>
    </citation>
    <scope>NUCLEOTIDE SEQUENCE [LARGE SCALE GENOMIC DNA]</scope>
    <source>
        <tissue evidence="9">Nenye</tissue>
    </source>
</reference>
<evidence type="ECO:0000259" key="8">
    <source>
        <dbReference type="SMART" id="SM01332"/>
    </source>
</evidence>
<dbReference type="Proteomes" id="UP001630127">
    <property type="component" value="Unassembled WGS sequence"/>
</dbReference>
<dbReference type="Gene3D" id="1.10.472.10">
    <property type="entry name" value="Cyclin-like"/>
    <property type="match status" value="2"/>
</dbReference>
<keyword evidence="3 5" id="KW-0195">Cyclin</keyword>
<dbReference type="CDD" id="cd20507">
    <property type="entry name" value="CYCLIN_CCNB1-like_rpt1"/>
    <property type="match status" value="1"/>
</dbReference>
<feature type="compositionally biased region" description="Polar residues" evidence="6">
    <location>
        <begin position="160"/>
        <end position="181"/>
    </location>
</feature>
<dbReference type="InterPro" id="IPR036915">
    <property type="entry name" value="Cyclin-like_sf"/>
</dbReference>
<accession>A0ABD2Y9G7</accession>
<dbReference type="PANTHER" id="PTHR10177">
    <property type="entry name" value="CYCLINS"/>
    <property type="match status" value="1"/>
</dbReference>
<proteinExistence type="inferred from homology"/>
<evidence type="ECO:0000256" key="6">
    <source>
        <dbReference type="SAM" id="MobiDB-lite"/>
    </source>
</evidence>
<dbReference type="Pfam" id="PF00134">
    <property type="entry name" value="Cyclin_N"/>
    <property type="match status" value="1"/>
</dbReference>
<feature type="region of interest" description="Disordered" evidence="6">
    <location>
        <begin position="160"/>
        <end position="207"/>
    </location>
</feature>
<dbReference type="SMART" id="SM00385">
    <property type="entry name" value="CYCLIN"/>
    <property type="match status" value="2"/>
</dbReference>
<comment type="caution">
    <text evidence="9">The sequence shown here is derived from an EMBL/GenBank/DDBJ whole genome shotgun (WGS) entry which is preliminary data.</text>
</comment>
<evidence type="ECO:0000256" key="3">
    <source>
        <dbReference type="ARBA" id="ARBA00023127"/>
    </source>
</evidence>
<evidence type="ECO:0000256" key="4">
    <source>
        <dbReference type="ARBA" id="ARBA00023306"/>
    </source>
</evidence>
<dbReference type="InterPro" id="IPR013763">
    <property type="entry name" value="Cyclin-like_dom"/>
</dbReference>
<dbReference type="EMBL" id="JBJUIK010000015">
    <property type="protein sequence ID" value="KAL3503765.1"/>
    <property type="molecule type" value="Genomic_DNA"/>
</dbReference>
<protein>
    <recommendedName>
        <fullName evidence="11">Cyclin-B3-1</fullName>
    </recommendedName>
</protein>
<organism evidence="9 10">
    <name type="scientific">Cinchona calisaya</name>
    <dbReference type="NCBI Taxonomy" id="153742"/>
    <lineage>
        <taxon>Eukaryota</taxon>
        <taxon>Viridiplantae</taxon>
        <taxon>Streptophyta</taxon>
        <taxon>Embryophyta</taxon>
        <taxon>Tracheophyta</taxon>
        <taxon>Spermatophyta</taxon>
        <taxon>Magnoliopsida</taxon>
        <taxon>eudicotyledons</taxon>
        <taxon>Gunneridae</taxon>
        <taxon>Pentapetalae</taxon>
        <taxon>asterids</taxon>
        <taxon>lamiids</taxon>
        <taxon>Gentianales</taxon>
        <taxon>Rubiaceae</taxon>
        <taxon>Cinchonoideae</taxon>
        <taxon>Cinchoneae</taxon>
        <taxon>Cinchona</taxon>
    </lineage>
</organism>
<evidence type="ECO:0000313" key="9">
    <source>
        <dbReference type="EMBL" id="KAL3503765.1"/>
    </source>
</evidence>
<dbReference type="SUPFAM" id="SSF47954">
    <property type="entry name" value="Cyclin-like"/>
    <property type="match status" value="2"/>
</dbReference>
<dbReference type="InterPro" id="IPR039361">
    <property type="entry name" value="Cyclin"/>
</dbReference>
<dbReference type="FunFam" id="1.10.472.10:FF:000091">
    <property type="entry name" value="putative cyclin-B3-1 isoform X3"/>
    <property type="match status" value="1"/>
</dbReference>
<evidence type="ECO:0000256" key="5">
    <source>
        <dbReference type="RuleBase" id="RU000383"/>
    </source>
</evidence>
<dbReference type="AlphaFoldDB" id="A0ABD2Y9G7"/>
<feature type="region of interest" description="Disordered" evidence="6">
    <location>
        <begin position="326"/>
        <end position="390"/>
    </location>
</feature>
<comment type="similarity">
    <text evidence="1">Belongs to the cyclin family. Cyclin AB subfamily.</text>
</comment>
<keyword evidence="10" id="KW-1185">Reference proteome</keyword>
<name>A0ABD2Y9G7_9GENT</name>
<evidence type="ECO:0000256" key="2">
    <source>
        <dbReference type="ARBA" id="ARBA00022618"/>
    </source>
</evidence>
<gene>
    <name evidence="9" type="ORF">ACH5RR_038214</name>
</gene>
<dbReference type="Pfam" id="PF02984">
    <property type="entry name" value="Cyclin_C"/>
    <property type="match status" value="1"/>
</dbReference>
<keyword evidence="2" id="KW-0132">Cell division</keyword>
<sequence length="686" mass="77307">MAAVAFKGKSTNNSLSSQVMKENVTKPINKTALGRLPSFKIFAEPPPPPAAPPAVNVKLKFHARQNRSLYSDQNRSLYSDSKGKLSLKVGTRVGSASGFQSVAKNFEKNKGKQDNSVKTNIGRKVLADIGNVRGSFSGLKAQTRSKSLCTSRNSVVGTQNVSCSSRKSSTGNARKTLTQDSGNHHTVKKVADKDTKAAASNDPRTKTQRCKLADTTRCRAYGGNRLPLIRKSFPVTEQVNKVSTDDTKEESTERSERCSRKYGFPVNSRVGRNVASRVHNSQNHLWKNRVSDGYIVMASKGQHKSDFGEFSRRSVKISIAASKSKGLSSFNKRPAGSAISSKRKEEKVKSSSIHVASVIPSGQTAQQEDSSSSKYQSDTSTADNVARRKSDRRKSFTSLLMSRSKEDLPNIYDNHNHLEVVEYVDDIYQYYWFMEAQNQPLKHYMDIQTEITPQMRGILINWLIEVHLKFDLMQETLFLMVTLLDQFLSLVSIKKNKMQLVGLTALLLASKYEDFWHPRIMDLIDISADSYTRDEMLGMENAFLKALKFRLNAPTPYVFMLRFLKAAQSDKKFEHLAFYLIELCLVEYEALKYKPSLLCASAIYLARCTMEMAPTWTPLLRKHSRYEESQIRSSAEMILKFHKGAKTAMLKVTYEKYMRVDFSTVAAIKPLEVLPQCSHEHDSHNN</sequence>
<evidence type="ECO:0008006" key="11">
    <source>
        <dbReference type="Google" id="ProtNLM"/>
    </source>
</evidence>
<dbReference type="SMART" id="SM01332">
    <property type="entry name" value="Cyclin_C"/>
    <property type="match status" value="1"/>
</dbReference>
<feature type="domain" description="Cyclin-like" evidence="7">
    <location>
        <begin position="461"/>
        <end position="545"/>
    </location>
</feature>
<keyword evidence="4" id="KW-0131">Cell cycle</keyword>
<dbReference type="GO" id="GO:0051301">
    <property type="term" value="P:cell division"/>
    <property type="evidence" value="ECO:0007669"/>
    <property type="project" value="UniProtKB-KW"/>
</dbReference>
<dbReference type="InterPro" id="IPR004367">
    <property type="entry name" value="Cyclin_C-dom"/>
</dbReference>
<feature type="domain" description="Cyclin C-terminal" evidence="8">
    <location>
        <begin position="554"/>
        <end position="671"/>
    </location>
</feature>